<feature type="chain" id="PRO_5019833639" evidence="1">
    <location>
        <begin position="28"/>
        <end position="195"/>
    </location>
</feature>
<keyword evidence="1" id="KW-0732">Signal</keyword>
<name>A0A494RND1_9CAUL</name>
<sequence length="195" mass="21758">MKTPSFTRPAALSATALAGAMALSACASKPVEPTPQDAFFANLTELCGQRFEGKVVTTEAADSDFAGKRLLMHVRDCSAEEIRIPFWVGEDRSRTWVVTRTETGLRLKHDHRQPDGTTDTLHWYGGDTANQGSAERQEFPVDQESIDLFNANNASVSTTNVWAMEVHPAQTFAYELRRPNRHFRVDFDLTKPVTE</sequence>
<organism evidence="2 3">
    <name type="scientific">Brevundimonas naejangsanensis</name>
    <dbReference type="NCBI Taxonomy" id="588932"/>
    <lineage>
        <taxon>Bacteria</taxon>
        <taxon>Pseudomonadati</taxon>
        <taxon>Pseudomonadota</taxon>
        <taxon>Alphaproteobacteria</taxon>
        <taxon>Caulobacterales</taxon>
        <taxon>Caulobacteraceae</taxon>
        <taxon>Brevundimonas</taxon>
    </lineage>
</organism>
<proteinExistence type="predicted"/>
<evidence type="ECO:0000313" key="2">
    <source>
        <dbReference type="EMBL" id="AYG95552.1"/>
    </source>
</evidence>
<dbReference type="PROSITE" id="PS51257">
    <property type="entry name" value="PROKAR_LIPOPROTEIN"/>
    <property type="match status" value="1"/>
</dbReference>
<dbReference type="RefSeq" id="WP_121482686.1">
    <property type="nucleotide sequence ID" value="NZ_CP032707.1"/>
</dbReference>
<reference evidence="2 3" key="1">
    <citation type="submission" date="2018-10" db="EMBL/GenBank/DDBJ databases">
        <title>Complete genome sequence of Brevundimonas naejangsanensis BRV3.</title>
        <authorList>
            <person name="Berrios L."/>
            <person name="Ely B."/>
        </authorList>
    </citation>
    <scope>NUCLEOTIDE SEQUENCE [LARGE SCALE GENOMIC DNA]</scope>
    <source>
        <strain evidence="2 3">BRV3</strain>
    </source>
</reference>
<accession>A0A494RND1</accession>
<protein>
    <submittedName>
        <fullName evidence="2">Uncharacterized protein</fullName>
    </submittedName>
</protein>
<dbReference type="AlphaFoldDB" id="A0A494RND1"/>
<feature type="signal peptide" evidence="1">
    <location>
        <begin position="1"/>
        <end position="27"/>
    </location>
</feature>
<evidence type="ECO:0000256" key="1">
    <source>
        <dbReference type="SAM" id="SignalP"/>
    </source>
</evidence>
<gene>
    <name evidence="2" type="ORF">D8I30_10470</name>
</gene>
<dbReference type="EMBL" id="CP032707">
    <property type="protein sequence ID" value="AYG95552.1"/>
    <property type="molecule type" value="Genomic_DNA"/>
</dbReference>
<dbReference type="Proteomes" id="UP000276984">
    <property type="component" value="Chromosome"/>
</dbReference>
<keyword evidence="3" id="KW-1185">Reference proteome</keyword>
<evidence type="ECO:0000313" key="3">
    <source>
        <dbReference type="Proteomes" id="UP000276984"/>
    </source>
</evidence>
<dbReference type="OrthoDB" id="1524207at2"/>